<feature type="transmembrane region" description="Helical" evidence="2">
    <location>
        <begin position="130"/>
        <end position="152"/>
    </location>
</feature>
<keyword evidence="1" id="KW-0813">Transport</keyword>
<feature type="transmembrane region" description="Helical" evidence="2">
    <location>
        <begin position="240"/>
        <end position="260"/>
    </location>
</feature>
<dbReference type="Proteomes" id="UP001461163">
    <property type="component" value="Unassembled WGS sequence"/>
</dbReference>
<dbReference type="Pfam" id="PF01554">
    <property type="entry name" value="MatE"/>
    <property type="match status" value="2"/>
</dbReference>
<keyword evidence="4" id="KW-1185">Reference proteome</keyword>
<organism evidence="3 4">
    <name type="scientific">Paraglaciecola mesophila</name>
    <dbReference type="NCBI Taxonomy" id="197222"/>
    <lineage>
        <taxon>Bacteria</taxon>
        <taxon>Pseudomonadati</taxon>
        <taxon>Pseudomonadota</taxon>
        <taxon>Gammaproteobacteria</taxon>
        <taxon>Alteromonadales</taxon>
        <taxon>Alteromonadaceae</taxon>
        <taxon>Paraglaciecola</taxon>
    </lineage>
</organism>
<evidence type="ECO:0000256" key="2">
    <source>
        <dbReference type="SAM" id="Phobius"/>
    </source>
</evidence>
<protein>
    <submittedName>
        <fullName evidence="3">MATE family efflux transporter</fullName>
    </submittedName>
</protein>
<dbReference type="EMBL" id="JBBMQS010000007">
    <property type="protein sequence ID" value="MEM5498359.1"/>
    <property type="molecule type" value="Genomic_DNA"/>
</dbReference>
<feature type="transmembrane region" description="Helical" evidence="2">
    <location>
        <begin position="86"/>
        <end position="110"/>
    </location>
</feature>
<feature type="transmembrane region" description="Helical" evidence="2">
    <location>
        <begin position="164"/>
        <end position="183"/>
    </location>
</feature>
<feature type="transmembrane region" description="Helical" evidence="2">
    <location>
        <begin position="44"/>
        <end position="65"/>
    </location>
</feature>
<proteinExistence type="predicted"/>
<dbReference type="PANTHER" id="PTHR43298:SF2">
    <property type="entry name" value="FMN_FAD EXPORTER YEEO-RELATED"/>
    <property type="match status" value="1"/>
</dbReference>
<dbReference type="InterPro" id="IPR002528">
    <property type="entry name" value="MATE_fam"/>
</dbReference>
<keyword evidence="2" id="KW-0812">Transmembrane</keyword>
<keyword evidence="2" id="KW-0472">Membrane</keyword>
<feature type="transmembrane region" description="Helical" evidence="2">
    <location>
        <begin position="319"/>
        <end position="345"/>
    </location>
</feature>
<feature type="transmembrane region" description="Helical" evidence="2">
    <location>
        <begin position="266"/>
        <end position="283"/>
    </location>
</feature>
<feature type="transmembrane region" description="Helical" evidence="2">
    <location>
        <begin position="195"/>
        <end position="213"/>
    </location>
</feature>
<dbReference type="InterPro" id="IPR050222">
    <property type="entry name" value="MATE_MdtK"/>
</dbReference>
<accession>A0ABU9SXY0</accession>
<sequence>MLLKSVTYMQKNWALAWPLAFNALLVQSMLLIDTYLVAPLGELPVAAMGIAATIVAFVLGIEIAIGNGIQLLVGRAFGSNSREDLAVAYWSGLFINGLTSLVFLFVLHLFSTEIVASITDNPVLASLTESYLSTTQYIVLLTAYTQVCTAFCNGSGKTQVPLKGFMIELPVNALLSYLLINGFGDYPGLGLEGAAWGSLIAVLLRTIFLYVAMKADDRINLTYPSHRHFWAELRPQYSQIYPIAANFFILSVGATIYQLLFAQLDLYSFVAITLIFPWLRAGTQFPNAWAQASAISISQAIGQKNTGELKSFMTNCTKVGMTVSFVIAALLMLLSQFVLLVYPNIEPDTQVALMVIAPLYIVLPIIRAYNTVAGNILRALGNSNLVLKIHFVTQWLIALPICALLILYFEVSIFWAFAMIPIEELLKTLPLYHFKQQSISRLNT</sequence>
<keyword evidence="2" id="KW-1133">Transmembrane helix</keyword>
<dbReference type="RefSeq" id="WP_342881973.1">
    <property type="nucleotide sequence ID" value="NZ_JBBMQS010000007.1"/>
</dbReference>
<evidence type="ECO:0000256" key="1">
    <source>
        <dbReference type="ARBA" id="ARBA00022448"/>
    </source>
</evidence>
<feature type="transmembrane region" description="Helical" evidence="2">
    <location>
        <begin position="391"/>
        <end position="417"/>
    </location>
</feature>
<feature type="transmembrane region" description="Helical" evidence="2">
    <location>
        <begin position="12"/>
        <end position="32"/>
    </location>
</feature>
<evidence type="ECO:0000313" key="3">
    <source>
        <dbReference type="EMBL" id="MEM5498359.1"/>
    </source>
</evidence>
<comment type="caution">
    <text evidence="3">The sequence shown here is derived from an EMBL/GenBank/DDBJ whole genome shotgun (WGS) entry which is preliminary data.</text>
</comment>
<evidence type="ECO:0000313" key="4">
    <source>
        <dbReference type="Proteomes" id="UP001461163"/>
    </source>
</evidence>
<reference evidence="3 4" key="1">
    <citation type="submission" date="2024-03" db="EMBL/GenBank/DDBJ databases">
        <title>Community enrichment and isolation of bacterial strains for fucoidan degradation.</title>
        <authorList>
            <person name="Sichert A."/>
        </authorList>
    </citation>
    <scope>NUCLEOTIDE SEQUENCE [LARGE SCALE GENOMIC DNA]</scope>
    <source>
        <strain evidence="3 4">AS12</strain>
    </source>
</reference>
<name>A0ABU9SXY0_9ALTE</name>
<dbReference type="PANTHER" id="PTHR43298">
    <property type="entry name" value="MULTIDRUG RESISTANCE PROTEIN NORM-RELATED"/>
    <property type="match status" value="1"/>
</dbReference>
<gene>
    <name evidence="3" type="ORF">WNY77_13195</name>
</gene>
<feature type="transmembrane region" description="Helical" evidence="2">
    <location>
        <begin position="351"/>
        <end position="370"/>
    </location>
</feature>